<evidence type="ECO:0000256" key="1">
    <source>
        <dbReference type="SAM" id="Phobius"/>
    </source>
</evidence>
<dbReference type="AlphaFoldDB" id="A0A413ZTY4"/>
<keyword evidence="1" id="KW-1133">Transmembrane helix</keyword>
<organism evidence="2 3">
    <name type="scientific">Bacteroides stercoris</name>
    <dbReference type="NCBI Taxonomy" id="46506"/>
    <lineage>
        <taxon>Bacteria</taxon>
        <taxon>Pseudomonadati</taxon>
        <taxon>Bacteroidota</taxon>
        <taxon>Bacteroidia</taxon>
        <taxon>Bacteroidales</taxon>
        <taxon>Bacteroidaceae</taxon>
        <taxon>Bacteroides</taxon>
    </lineage>
</organism>
<evidence type="ECO:0000313" key="2">
    <source>
        <dbReference type="EMBL" id="RHC32384.1"/>
    </source>
</evidence>
<proteinExistence type="predicted"/>
<name>A0A413ZTY4_BACSE</name>
<comment type="caution">
    <text evidence="2">The sequence shown here is derived from an EMBL/GenBank/DDBJ whole genome shotgun (WGS) entry which is preliminary data.</text>
</comment>
<reference evidence="2 3" key="1">
    <citation type="submission" date="2018-08" db="EMBL/GenBank/DDBJ databases">
        <title>A genome reference for cultivated species of the human gut microbiota.</title>
        <authorList>
            <person name="Zou Y."/>
            <person name="Xue W."/>
            <person name="Luo G."/>
        </authorList>
    </citation>
    <scope>NUCLEOTIDE SEQUENCE [LARGE SCALE GENOMIC DNA]</scope>
    <source>
        <strain evidence="2 3">AM36-9BH</strain>
    </source>
</reference>
<dbReference type="RefSeq" id="WP_117652417.1">
    <property type="nucleotide sequence ID" value="NZ_QSHQ01000005.1"/>
</dbReference>
<keyword evidence="1" id="KW-0472">Membrane</keyword>
<dbReference type="EMBL" id="QSHQ01000005">
    <property type="protein sequence ID" value="RHC32384.1"/>
    <property type="molecule type" value="Genomic_DNA"/>
</dbReference>
<accession>A0A413ZTY4</accession>
<keyword evidence="1" id="KW-0812">Transmembrane</keyword>
<feature type="transmembrane region" description="Helical" evidence="1">
    <location>
        <begin position="48"/>
        <end position="70"/>
    </location>
</feature>
<sequence>MKLQIIRKIGRHATAIFLITGICLLTSKGIVPTGMITLLLLAGGFFGFLFRILVMIFKILILLFIVGLFVA</sequence>
<evidence type="ECO:0000313" key="3">
    <source>
        <dbReference type="Proteomes" id="UP000285305"/>
    </source>
</evidence>
<feature type="transmembrane region" description="Helical" evidence="1">
    <location>
        <begin position="12"/>
        <end position="42"/>
    </location>
</feature>
<dbReference type="Proteomes" id="UP000285305">
    <property type="component" value="Unassembled WGS sequence"/>
</dbReference>
<protein>
    <submittedName>
        <fullName evidence="2">Uncharacterized protein</fullName>
    </submittedName>
</protein>
<gene>
    <name evidence="2" type="ORF">DW853_03920</name>
</gene>